<dbReference type="PANTHER" id="PTHR13817:SF151">
    <property type="entry name" value="TITIN"/>
    <property type="match status" value="1"/>
</dbReference>
<feature type="region of interest" description="Disordered" evidence="2">
    <location>
        <begin position="275"/>
        <end position="303"/>
    </location>
</feature>
<dbReference type="STRING" id="7240.B4NTM0"/>
<dbReference type="GO" id="GO:0031430">
    <property type="term" value="C:M band"/>
    <property type="evidence" value="ECO:0007669"/>
    <property type="project" value="TreeGrafter"/>
</dbReference>
<dbReference type="SMART" id="SM00060">
    <property type="entry name" value="FN3"/>
    <property type="match status" value="3"/>
</dbReference>
<feature type="compositionally biased region" description="Basic and acidic residues" evidence="2">
    <location>
        <begin position="354"/>
        <end position="374"/>
    </location>
</feature>
<dbReference type="PANTHER" id="PTHR13817">
    <property type="entry name" value="TITIN"/>
    <property type="match status" value="1"/>
</dbReference>
<dbReference type="FunFam" id="2.60.40.10:FF:001164">
    <property type="entry name" value="Uncharacterized protein, isoform F"/>
    <property type="match status" value="1"/>
</dbReference>
<evidence type="ECO:0000313" key="4">
    <source>
        <dbReference type="EMBL" id="EDX15878.1"/>
    </source>
</evidence>
<dbReference type="SUPFAM" id="SSF48726">
    <property type="entry name" value="Immunoglobulin"/>
    <property type="match status" value="1"/>
</dbReference>
<evidence type="ECO:0000313" key="5">
    <source>
        <dbReference type="Proteomes" id="UP000000304"/>
    </source>
</evidence>
<evidence type="ECO:0000256" key="2">
    <source>
        <dbReference type="SAM" id="MobiDB-lite"/>
    </source>
</evidence>
<dbReference type="InterPro" id="IPR003961">
    <property type="entry name" value="FN3_dom"/>
</dbReference>
<dbReference type="PROSITE" id="PS50853">
    <property type="entry name" value="FN3"/>
    <property type="match status" value="3"/>
</dbReference>
<dbReference type="FunFam" id="2.60.40.10:FF:001845">
    <property type="entry name" value="Bent, isoform H"/>
    <property type="match status" value="1"/>
</dbReference>
<proteinExistence type="predicted"/>
<evidence type="ECO:0000256" key="1">
    <source>
        <dbReference type="ARBA" id="ARBA00022737"/>
    </source>
</evidence>
<feature type="domain" description="Fibronectin type-III" evidence="3">
    <location>
        <begin position="35"/>
        <end position="130"/>
    </location>
</feature>
<dbReference type="EMBL" id="CH983232">
    <property type="protein sequence ID" value="EDX15878.1"/>
    <property type="molecule type" value="Genomic_DNA"/>
</dbReference>
<dbReference type="InterPro" id="IPR036116">
    <property type="entry name" value="FN3_sf"/>
</dbReference>
<keyword evidence="1" id="KW-0677">Repeat</keyword>
<dbReference type="GO" id="GO:0045214">
    <property type="term" value="P:sarcomere organization"/>
    <property type="evidence" value="ECO:0007669"/>
    <property type="project" value="TreeGrafter"/>
</dbReference>
<accession>B4NTM0</accession>
<dbReference type="OMA" id="KENDEYQ"/>
<feature type="domain" description="Fibronectin type-III" evidence="3">
    <location>
        <begin position="364"/>
        <end position="398"/>
    </location>
</feature>
<dbReference type="PRINTS" id="PR00014">
    <property type="entry name" value="FNTYPEIII"/>
</dbReference>
<sequence>MYELRVMAENLQGRSDPLTSDKPVVAKSQYTVPGAPGKPELIDSDKNHITIKWKQPISNGGSPIIGYDIERRDVNTGRWIKINGQPVPTAEYQDDRVTSNHQYQYRISAVNAAGNGKTSEPSAIFNARPLREKPRFYFDGLVESALSSCRRDSGKYTVTAANEFGKDTADIEVIVVDKPSPPEGPLSYTETAPDHISLHWYSPKDDGGSEITGYIIEFTEFGVDDWRPVPGACPNTNFTVKNLVEGKKYVFRIRAENIYGASEALEGKPVLAKSPFDPPGAPSQPTIAAYTPNSANLEWHPPDDCGGKPITGYIVERRERGVSNLRDGARYEFRVLAVNEAGPGHPSKPSDPMTAEHQRYRPDPPEPPKPDRITRNGVTLSWRPPRTDGKSRIKGTKP</sequence>
<name>B4NTM0_DROSI</name>
<dbReference type="HOGENOM" id="CLU_693129_0_0_1"/>
<protein>
    <submittedName>
        <fullName evidence="4">GD15479</fullName>
    </submittedName>
</protein>
<dbReference type="InterPro" id="IPR036179">
    <property type="entry name" value="Ig-like_dom_sf"/>
</dbReference>
<organism evidence="4 5">
    <name type="scientific">Drosophila simulans</name>
    <name type="common">Fruit fly</name>
    <dbReference type="NCBI Taxonomy" id="7240"/>
    <lineage>
        <taxon>Eukaryota</taxon>
        <taxon>Metazoa</taxon>
        <taxon>Ecdysozoa</taxon>
        <taxon>Arthropoda</taxon>
        <taxon>Hexapoda</taxon>
        <taxon>Insecta</taxon>
        <taxon>Pterygota</taxon>
        <taxon>Neoptera</taxon>
        <taxon>Endopterygota</taxon>
        <taxon>Diptera</taxon>
        <taxon>Brachycera</taxon>
        <taxon>Muscomorpha</taxon>
        <taxon>Ephydroidea</taxon>
        <taxon>Drosophilidae</taxon>
        <taxon>Drosophila</taxon>
        <taxon>Sophophora</taxon>
    </lineage>
</organism>
<dbReference type="InterPro" id="IPR013783">
    <property type="entry name" value="Ig-like_fold"/>
</dbReference>
<evidence type="ECO:0000259" key="3">
    <source>
        <dbReference type="PROSITE" id="PS50853"/>
    </source>
</evidence>
<dbReference type="CDD" id="cd00063">
    <property type="entry name" value="FN3"/>
    <property type="match status" value="3"/>
</dbReference>
<reference evidence="4 5" key="1">
    <citation type="journal article" date="2007" name="Nature">
        <title>Evolution of genes and genomes on the Drosophila phylogeny.</title>
        <authorList>
            <consortium name="Drosophila 12 Genomes Consortium"/>
            <person name="Clark A.G."/>
            <person name="Eisen M.B."/>
            <person name="Smith D.R."/>
            <person name="Bergman C.M."/>
            <person name="Oliver B."/>
            <person name="Markow T.A."/>
            <person name="Kaufman T.C."/>
            <person name="Kellis M."/>
            <person name="Gelbart W."/>
            <person name="Iyer V.N."/>
            <person name="Pollard D.A."/>
            <person name="Sackton T.B."/>
            <person name="Larracuente A.M."/>
            <person name="Singh N.D."/>
            <person name="Abad J.P."/>
            <person name="Abt D.N."/>
            <person name="Adryan B."/>
            <person name="Aguade M."/>
            <person name="Akashi H."/>
            <person name="Anderson W.W."/>
            <person name="Aquadro C.F."/>
            <person name="Ardell D.H."/>
            <person name="Arguello R."/>
            <person name="Artieri C.G."/>
            <person name="Barbash D.A."/>
            <person name="Barker D."/>
            <person name="Barsanti P."/>
            <person name="Batterham P."/>
            <person name="Batzoglou S."/>
            <person name="Begun D."/>
            <person name="Bhutkar A."/>
            <person name="Blanco E."/>
            <person name="Bosak S.A."/>
            <person name="Bradley R.K."/>
            <person name="Brand A.D."/>
            <person name="Brent M.R."/>
            <person name="Brooks A.N."/>
            <person name="Brown R.H."/>
            <person name="Butlin R.K."/>
            <person name="Caggese C."/>
            <person name="Calvi B.R."/>
            <person name="Bernardo de Carvalho A."/>
            <person name="Caspi A."/>
            <person name="Castrezana S."/>
            <person name="Celniker S.E."/>
            <person name="Chang J.L."/>
            <person name="Chapple C."/>
            <person name="Chatterji S."/>
            <person name="Chinwalla A."/>
            <person name="Civetta A."/>
            <person name="Clifton S.W."/>
            <person name="Comeron J.M."/>
            <person name="Costello J.C."/>
            <person name="Coyne J.A."/>
            <person name="Daub J."/>
            <person name="David R.G."/>
            <person name="Delcher A.L."/>
            <person name="Delehaunty K."/>
            <person name="Do C.B."/>
            <person name="Ebling H."/>
            <person name="Edwards K."/>
            <person name="Eickbush T."/>
            <person name="Evans J.D."/>
            <person name="Filipski A."/>
            <person name="Findeiss S."/>
            <person name="Freyhult E."/>
            <person name="Fulton L."/>
            <person name="Fulton R."/>
            <person name="Garcia A.C."/>
            <person name="Gardiner A."/>
            <person name="Garfield D.A."/>
            <person name="Garvin B.E."/>
            <person name="Gibson G."/>
            <person name="Gilbert D."/>
            <person name="Gnerre S."/>
            <person name="Godfrey J."/>
            <person name="Good R."/>
            <person name="Gotea V."/>
            <person name="Gravely B."/>
            <person name="Greenberg A.J."/>
            <person name="Griffiths-Jones S."/>
            <person name="Gross S."/>
            <person name="Guigo R."/>
            <person name="Gustafson E.A."/>
            <person name="Haerty W."/>
            <person name="Hahn M.W."/>
            <person name="Halligan D.L."/>
            <person name="Halpern A.L."/>
            <person name="Halter G.M."/>
            <person name="Han M.V."/>
            <person name="Heger A."/>
            <person name="Hillier L."/>
            <person name="Hinrichs A.S."/>
            <person name="Holmes I."/>
            <person name="Hoskins R.A."/>
            <person name="Hubisz M.J."/>
            <person name="Hultmark D."/>
            <person name="Huntley M.A."/>
            <person name="Jaffe D.B."/>
            <person name="Jagadeeshan S."/>
            <person name="Jeck W.R."/>
            <person name="Johnson J."/>
            <person name="Jones C.D."/>
            <person name="Jordan W.C."/>
            <person name="Karpen G.H."/>
            <person name="Kataoka E."/>
            <person name="Keightley P.D."/>
            <person name="Kheradpour P."/>
            <person name="Kirkness E.F."/>
            <person name="Koerich L.B."/>
            <person name="Kristiansen K."/>
            <person name="Kudrna D."/>
            <person name="Kulathinal R.J."/>
            <person name="Kumar S."/>
            <person name="Kwok R."/>
            <person name="Lander E."/>
            <person name="Langley C.H."/>
            <person name="Lapoint R."/>
            <person name="Lazzaro B.P."/>
            <person name="Lee S.J."/>
            <person name="Levesque L."/>
            <person name="Li R."/>
            <person name="Lin C.F."/>
            <person name="Lin M.F."/>
            <person name="Lindblad-Toh K."/>
            <person name="Llopart A."/>
            <person name="Long M."/>
            <person name="Low L."/>
            <person name="Lozovsky E."/>
            <person name="Lu J."/>
            <person name="Luo M."/>
            <person name="Machado C.A."/>
            <person name="Makalowski W."/>
            <person name="Marzo M."/>
            <person name="Matsuda M."/>
            <person name="Matzkin L."/>
            <person name="McAllister B."/>
            <person name="McBride C.S."/>
            <person name="McKernan B."/>
            <person name="McKernan K."/>
            <person name="Mendez-Lago M."/>
            <person name="Minx P."/>
            <person name="Mollenhauer M.U."/>
            <person name="Montooth K."/>
            <person name="Mount S.M."/>
            <person name="Mu X."/>
            <person name="Myers E."/>
            <person name="Negre B."/>
            <person name="Newfeld S."/>
            <person name="Nielsen R."/>
            <person name="Noor M.A."/>
            <person name="O'Grady P."/>
            <person name="Pachter L."/>
            <person name="Papaceit M."/>
            <person name="Parisi M.J."/>
            <person name="Parisi M."/>
            <person name="Parts L."/>
            <person name="Pedersen J.S."/>
            <person name="Pesole G."/>
            <person name="Phillippy A.M."/>
            <person name="Ponting C.P."/>
            <person name="Pop M."/>
            <person name="Porcelli D."/>
            <person name="Powell J.R."/>
            <person name="Prohaska S."/>
            <person name="Pruitt K."/>
            <person name="Puig M."/>
            <person name="Quesneville H."/>
            <person name="Ram K.R."/>
            <person name="Rand D."/>
            <person name="Rasmussen M.D."/>
            <person name="Reed L.K."/>
            <person name="Reenan R."/>
            <person name="Reily A."/>
            <person name="Remington K.A."/>
            <person name="Rieger T.T."/>
            <person name="Ritchie M.G."/>
            <person name="Robin C."/>
            <person name="Rogers Y.H."/>
            <person name="Rohde C."/>
            <person name="Rozas J."/>
            <person name="Rubenfield M.J."/>
            <person name="Ruiz A."/>
            <person name="Russo S."/>
            <person name="Salzberg S.L."/>
            <person name="Sanchez-Gracia A."/>
            <person name="Saranga D.J."/>
            <person name="Sato H."/>
            <person name="Schaeffer S.W."/>
            <person name="Schatz M.C."/>
            <person name="Schlenke T."/>
            <person name="Schwartz R."/>
            <person name="Segarra C."/>
            <person name="Singh R.S."/>
            <person name="Sirot L."/>
            <person name="Sirota M."/>
            <person name="Sisneros N.B."/>
            <person name="Smith C.D."/>
            <person name="Smith T.F."/>
            <person name="Spieth J."/>
            <person name="Stage D.E."/>
            <person name="Stark A."/>
            <person name="Stephan W."/>
            <person name="Strausberg R.L."/>
            <person name="Strempel S."/>
            <person name="Sturgill D."/>
            <person name="Sutton G."/>
            <person name="Sutton G.G."/>
            <person name="Tao W."/>
            <person name="Teichmann S."/>
            <person name="Tobari Y.N."/>
            <person name="Tomimura Y."/>
            <person name="Tsolas J.M."/>
            <person name="Valente V.L."/>
            <person name="Venter E."/>
            <person name="Venter J.C."/>
            <person name="Vicario S."/>
            <person name="Vieira F.G."/>
            <person name="Vilella A.J."/>
            <person name="Villasante A."/>
            <person name="Walenz B."/>
            <person name="Wang J."/>
            <person name="Wasserman M."/>
            <person name="Watts T."/>
            <person name="Wilson D."/>
            <person name="Wilson R.K."/>
            <person name="Wing R.A."/>
            <person name="Wolfner M.F."/>
            <person name="Wong A."/>
            <person name="Wong G.K."/>
            <person name="Wu C.I."/>
            <person name="Wu G."/>
            <person name="Yamamoto D."/>
            <person name="Yang H.P."/>
            <person name="Yang S.P."/>
            <person name="Yorke J.A."/>
            <person name="Yoshida K."/>
            <person name="Zdobnov E."/>
            <person name="Zhang P."/>
            <person name="Zhang Y."/>
            <person name="Zimin A.V."/>
            <person name="Baldwin J."/>
            <person name="Abdouelleil A."/>
            <person name="Abdulkadir J."/>
            <person name="Abebe A."/>
            <person name="Abera B."/>
            <person name="Abreu J."/>
            <person name="Acer S.C."/>
            <person name="Aftuck L."/>
            <person name="Alexander A."/>
            <person name="An P."/>
            <person name="Anderson E."/>
            <person name="Anderson S."/>
            <person name="Arachi H."/>
            <person name="Azer M."/>
            <person name="Bachantsang P."/>
            <person name="Barry A."/>
            <person name="Bayul T."/>
            <person name="Berlin A."/>
            <person name="Bessette D."/>
            <person name="Bloom T."/>
            <person name="Blye J."/>
            <person name="Boguslavskiy L."/>
            <person name="Bonnet C."/>
            <person name="Boukhgalter B."/>
            <person name="Bourzgui I."/>
            <person name="Brown A."/>
            <person name="Cahill P."/>
            <person name="Channer S."/>
            <person name="Cheshatsang Y."/>
            <person name="Chuda L."/>
            <person name="Citroen M."/>
            <person name="Collymore A."/>
            <person name="Cooke P."/>
            <person name="Costello M."/>
            <person name="D'Aco K."/>
            <person name="Daza R."/>
            <person name="De Haan G."/>
            <person name="DeGray S."/>
            <person name="DeMaso C."/>
            <person name="Dhargay N."/>
            <person name="Dooley K."/>
            <person name="Dooley E."/>
            <person name="Doricent M."/>
            <person name="Dorje P."/>
            <person name="Dorjee K."/>
            <person name="Dupes A."/>
            <person name="Elong R."/>
            <person name="Falk J."/>
            <person name="Farina A."/>
            <person name="Faro S."/>
            <person name="Ferguson D."/>
            <person name="Fisher S."/>
            <person name="Foley C.D."/>
            <person name="Franke A."/>
            <person name="Friedrich D."/>
            <person name="Gadbois L."/>
            <person name="Gearin G."/>
            <person name="Gearin C.R."/>
            <person name="Giannoukos G."/>
            <person name="Goode T."/>
            <person name="Graham J."/>
            <person name="Grandbois E."/>
            <person name="Grewal S."/>
            <person name="Gyaltsen K."/>
            <person name="Hafez N."/>
            <person name="Hagos B."/>
            <person name="Hall J."/>
            <person name="Henson C."/>
            <person name="Hollinger A."/>
            <person name="Honan T."/>
            <person name="Huard M.D."/>
            <person name="Hughes L."/>
            <person name="Hurhula B."/>
            <person name="Husby M.E."/>
            <person name="Kamat A."/>
            <person name="Kanga B."/>
            <person name="Kashin S."/>
            <person name="Khazanovich D."/>
            <person name="Kisner P."/>
            <person name="Lance K."/>
            <person name="Lara M."/>
            <person name="Lee W."/>
            <person name="Lennon N."/>
            <person name="Letendre F."/>
            <person name="LeVine R."/>
            <person name="Lipovsky A."/>
            <person name="Liu X."/>
            <person name="Liu J."/>
            <person name="Liu S."/>
            <person name="Lokyitsang T."/>
            <person name="Lokyitsang Y."/>
            <person name="Lubonja R."/>
            <person name="Lui A."/>
            <person name="MacDonald P."/>
            <person name="Magnisalis V."/>
            <person name="Maru K."/>
            <person name="Matthews C."/>
            <person name="McCusker W."/>
            <person name="McDonough S."/>
            <person name="Mehta T."/>
            <person name="Meldrim J."/>
            <person name="Meneus L."/>
            <person name="Mihai O."/>
            <person name="Mihalev A."/>
            <person name="Mihova T."/>
            <person name="Mittelman R."/>
            <person name="Mlenga V."/>
            <person name="Montmayeur A."/>
            <person name="Mulrain L."/>
            <person name="Navidi A."/>
            <person name="Naylor J."/>
            <person name="Negash T."/>
            <person name="Nguyen T."/>
            <person name="Nguyen N."/>
            <person name="Nicol R."/>
            <person name="Norbu C."/>
            <person name="Norbu N."/>
            <person name="Novod N."/>
            <person name="O'Neill B."/>
            <person name="Osman S."/>
            <person name="Markiewicz E."/>
            <person name="Oyono O.L."/>
            <person name="Patti C."/>
            <person name="Phunkhang P."/>
            <person name="Pierre F."/>
            <person name="Priest M."/>
            <person name="Raghuraman S."/>
            <person name="Rege F."/>
            <person name="Reyes R."/>
            <person name="Rise C."/>
            <person name="Rogov P."/>
            <person name="Ross K."/>
            <person name="Ryan E."/>
            <person name="Settipalli S."/>
            <person name="Shea T."/>
            <person name="Sherpa N."/>
            <person name="Shi L."/>
            <person name="Shih D."/>
            <person name="Sparrow T."/>
            <person name="Spaulding J."/>
            <person name="Stalker J."/>
            <person name="Stange-Thomann N."/>
            <person name="Stavropoulos S."/>
            <person name="Stone C."/>
            <person name="Strader C."/>
            <person name="Tesfaye S."/>
            <person name="Thomson T."/>
            <person name="Thoulutsang Y."/>
            <person name="Thoulutsang D."/>
            <person name="Topham K."/>
            <person name="Topping I."/>
            <person name="Tsamla T."/>
            <person name="Vassiliev H."/>
            <person name="Vo A."/>
            <person name="Wangchuk T."/>
            <person name="Wangdi T."/>
            <person name="Weiand M."/>
            <person name="Wilkinson J."/>
            <person name="Wilson A."/>
            <person name="Yadav S."/>
            <person name="Young G."/>
            <person name="Yu Q."/>
            <person name="Zembek L."/>
            <person name="Zhong D."/>
            <person name="Zimmer A."/>
            <person name="Zwirko Z."/>
            <person name="Jaffe D.B."/>
            <person name="Alvarez P."/>
            <person name="Brockman W."/>
            <person name="Butler J."/>
            <person name="Chin C."/>
            <person name="Gnerre S."/>
            <person name="Grabherr M."/>
            <person name="Kleber M."/>
            <person name="Mauceli E."/>
            <person name="MacCallum I."/>
        </authorList>
    </citation>
    <scope>NUCLEOTIDE SEQUENCE [LARGE SCALE GENOMIC DNA]</scope>
    <source>
        <strain evidence="5">white501</strain>
    </source>
</reference>
<dbReference type="PhylomeDB" id="B4NTM0"/>
<dbReference type="InterPro" id="IPR050964">
    <property type="entry name" value="Striated_Muscle_Regulatory"/>
</dbReference>
<keyword evidence="5" id="KW-1185">Reference proteome</keyword>
<gene>
    <name evidence="4" type="primary">Dsim\GD15479</name>
    <name evidence="4" type="ORF">Dsim_GD15479</name>
</gene>
<dbReference type="AlphaFoldDB" id="B4NTM0"/>
<feature type="compositionally biased region" description="Polar residues" evidence="2">
    <location>
        <begin position="283"/>
        <end position="296"/>
    </location>
</feature>
<dbReference type="Proteomes" id="UP000000304">
    <property type="component" value="Unassembled WGS sequence"/>
</dbReference>
<feature type="region of interest" description="Disordered" evidence="2">
    <location>
        <begin position="340"/>
        <end position="398"/>
    </location>
</feature>
<dbReference type="SUPFAM" id="SSF49265">
    <property type="entry name" value="Fibronectin type III"/>
    <property type="match status" value="3"/>
</dbReference>
<dbReference type="Pfam" id="PF00041">
    <property type="entry name" value="fn3"/>
    <property type="match status" value="3"/>
</dbReference>
<dbReference type="Gene3D" id="2.60.40.10">
    <property type="entry name" value="Immunoglobulins"/>
    <property type="match status" value="6"/>
</dbReference>
<feature type="domain" description="Fibronectin type-III" evidence="3">
    <location>
        <begin position="181"/>
        <end position="275"/>
    </location>
</feature>